<dbReference type="RefSeq" id="WP_184002875.1">
    <property type="nucleotide sequence ID" value="NZ_BAABIF010000013.1"/>
</dbReference>
<keyword evidence="2" id="KW-0645">Protease</keyword>
<keyword evidence="1" id="KW-0472">Membrane</keyword>
<name>A0A840YYF7_9SPHN</name>
<keyword evidence="1" id="KW-0812">Transmembrane</keyword>
<dbReference type="InterPro" id="IPR021109">
    <property type="entry name" value="Peptidase_aspartic_dom_sf"/>
</dbReference>
<protein>
    <submittedName>
        <fullName evidence="2">Aspartyl protease family protein</fullName>
    </submittedName>
</protein>
<accession>A0A840YYF7</accession>
<feature type="transmembrane region" description="Helical" evidence="1">
    <location>
        <begin position="6"/>
        <end position="25"/>
    </location>
</feature>
<keyword evidence="1" id="KW-1133">Transmembrane helix</keyword>
<organism evidence="2 3">
    <name type="scientific">Stakelama sediminis</name>
    <dbReference type="NCBI Taxonomy" id="463200"/>
    <lineage>
        <taxon>Bacteria</taxon>
        <taxon>Pseudomonadati</taxon>
        <taxon>Pseudomonadota</taxon>
        <taxon>Alphaproteobacteria</taxon>
        <taxon>Sphingomonadales</taxon>
        <taxon>Sphingomonadaceae</taxon>
        <taxon>Stakelama</taxon>
    </lineage>
</organism>
<reference evidence="2 3" key="1">
    <citation type="submission" date="2020-08" db="EMBL/GenBank/DDBJ databases">
        <title>Genomic Encyclopedia of Type Strains, Phase IV (KMG-IV): sequencing the most valuable type-strain genomes for metagenomic binning, comparative biology and taxonomic classification.</title>
        <authorList>
            <person name="Goeker M."/>
        </authorList>
    </citation>
    <scope>NUCLEOTIDE SEQUENCE [LARGE SCALE GENOMIC DNA]</scope>
    <source>
        <strain evidence="2 3">DSM 27203</strain>
    </source>
</reference>
<dbReference type="Proteomes" id="UP000554342">
    <property type="component" value="Unassembled WGS sequence"/>
</dbReference>
<sequence>MTDNQSLNVVFYVLVLILVVSSLGARRLSFRAIVRNLLGWVIIGGLIFVIVDNRQQLVDLAGRIGLSDQSVQGDTTRIRQSVDGHFWAQVRLNGVERRMLIDSGATMTAISPQTAAAAGVDVSDSGYPVLIETANGTVAARRATVKTMTLGSLKMHDLHVVVAPSFQGLDVIGMNFLSRLGSWRVEKGVLILEPDKSDSD</sequence>
<comment type="caution">
    <text evidence="2">The sequence shown here is derived from an EMBL/GenBank/DDBJ whole genome shotgun (WGS) entry which is preliminary data.</text>
</comment>
<feature type="transmembrane region" description="Helical" evidence="1">
    <location>
        <begin position="32"/>
        <end position="51"/>
    </location>
</feature>
<proteinExistence type="predicted"/>
<evidence type="ECO:0000256" key="1">
    <source>
        <dbReference type="SAM" id="Phobius"/>
    </source>
</evidence>
<dbReference type="InterPro" id="IPR034122">
    <property type="entry name" value="Retropepsin-like_bacterial"/>
</dbReference>
<dbReference type="Pfam" id="PF13975">
    <property type="entry name" value="gag-asp_proteas"/>
    <property type="match status" value="1"/>
</dbReference>
<evidence type="ECO:0000313" key="3">
    <source>
        <dbReference type="Proteomes" id="UP000554342"/>
    </source>
</evidence>
<dbReference type="Gene3D" id="2.40.70.10">
    <property type="entry name" value="Acid Proteases"/>
    <property type="match status" value="1"/>
</dbReference>
<dbReference type="GO" id="GO:0006508">
    <property type="term" value="P:proteolysis"/>
    <property type="evidence" value="ECO:0007669"/>
    <property type="project" value="UniProtKB-KW"/>
</dbReference>
<dbReference type="InterPro" id="IPR011969">
    <property type="entry name" value="Clan_AA_Asp_peptidase_C"/>
</dbReference>
<dbReference type="CDD" id="cd05483">
    <property type="entry name" value="retropepsin_like_bacteria"/>
    <property type="match status" value="1"/>
</dbReference>
<dbReference type="EMBL" id="JACIJI010000002">
    <property type="protein sequence ID" value="MBB5718811.1"/>
    <property type="molecule type" value="Genomic_DNA"/>
</dbReference>
<keyword evidence="2" id="KW-0378">Hydrolase</keyword>
<dbReference type="SUPFAM" id="SSF50630">
    <property type="entry name" value="Acid proteases"/>
    <property type="match status" value="1"/>
</dbReference>
<dbReference type="GO" id="GO:0008233">
    <property type="term" value="F:peptidase activity"/>
    <property type="evidence" value="ECO:0007669"/>
    <property type="project" value="UniProtKB-KW"/>
</dbReference>
<keyword evidence="3" id="KW-1185">Reference proteome</keyword>
<gene>
    <name evidence="2" type="ORF">FHR23_001734</name>
</gene>
<dbReference type="AlphaFoldDB" id="A0A840YYF7"/>
<dbReference type="NCBIfam" id="TIGR02281">
    <property type="entry name" value="clan_AA_DTGA"/>
    <property type="match status" value="1"/>
</dbReference>
<evidence type="ECO:0000313" key="2">
    <source>
        <dbReference type="EMBL" id="MBB5718811.1"/>
    </source>
</evidence>